<feature type="transmembrane region" description="Helical" evidence="1">
    <location>
        <begin position="12"/>
        <end position="30"/>
    </location>
</feature>
<evidence type="ECO:0000313" key="2">
    <source>
        <dbReference type="EMBL" id="TBO56552.1"/>
    </source>
</evidence>
<dbReference type="RefSeq" id="WP_131125235.1">
    <property type="nucleotide sequence ID" value="NZ_SIXH01000323.1"/>
</dbReference>
<keyword evidence="1" id="KW-0812">Transmembrane</keyword>
<name>A0A4Q9HNW0_STRKA</name>
<dbReference type="EMBL" id="SIXH01000323">
    <property type="protein sequence ID" value="TBO56552.1"/>
    <property type="molecule type" value="Genomic_DNA"/>
</dbReference>
<proteinExistence type="predicted"/>
<keyword evidence="1" id="KW-1133">Transmembrane helix</keyword>
<reference evidence="2 3" key="1">
    <citation type="submission" date="2019-02" db="EMBL/GenBank/DDBJ databases">
        <title>Draft Genome Sequence of Streptomyces sp. AM-2504, identified by 16S rRNA comparative analysis as a Streptomyces Kasugaensis strain.</title>
        <authorList>
            <person name="Napolioni V."/>
            <person name="Giuliodori A.M."/>
            <person name="Spurio R."/>
            <person name="Fabbretti A."/>
        </authorList>
    </citation>
    <scope>NUCLEOTIDE SEQUENCE [LARGE SCALE GENOMIC DNA]</scope>
    <source>
        <strain evidence="2 3">AM-2504</strain>
    </source>
</reference>
<dbReference type="AlphaFoldDB" id="A0A4Q9HNW0"/>
<keyword evidence="3" id="KW-1185">Reference proteome</keyword>
<keyword evidence="1" id="KW-0472">Membrane</keyword>
<gene>
    <name evidence="2" type="ORF">EYS09_27360</name>
</gene>
<evidence type="ECO:0000256" key="1">
    <source>
        <dbReference type="SAM" id="Phobius"/>
    </source>
</evidence>
<accession>A0A4Q9HNW0</accession>
<organism evidence="2 3">
    <name type="scientific">Streptomyces kasugaensis</name>
    <dbReference type="NCBI Taxonomy" id="1946"/>
    <lineage>
        <taxon>Bacteria</taxon>
        <taxon>Bacillati</taxon>
        <taxon>Actinomycetota</taxon>
        <taxon>Actinomycetes</taxon>
        <taxon>Kitasatosporales</taxon>
        <taxon>Streptomycetaceae</taxon>
        <taxon>Streptomyces</taxon>
    </lineage>
</organism>
<evidence type="ECO:0000313" key="3">
    <source>
        <dbReference type="Proteomes" id="UP000292452"/>
    </source>
</evidence>
<sequence length="74" mass="8275">MDRKAQWVRDASVTAVDLVVTAALLTGAALLHARWLAAVGVLWALLTLRQGYLAARVRGRRAWAPYGTRHRPRR</sequence>
<feature type="transmembrane region" description="Helical" evidence="1">
    <location>
        <begin position="36"/>
        <end position="55"/>
    </location>
</feature>
<comment type="caution">
    <text evidence="2">The sequence shown here is derived from an EMBL/GenBank/DDBJ whole genome shotgun (WGS) entry which is preliminary data.</text>
</comment>
<dbReference type="Proteomes" id="UP000292452">
    <property type="component" value="Unassembled WGS sequence"/>
</dbReference>
<protein>
    <submittedName>
        <fullName evidence="2">Uncharacterized protein</fullName>
    </submittedName>
</protein>